<dbReference type="RefSeq" id="WP_114247093.1">
    <property type="nucleotide sequence ID" value="NZ_CP027306.1"/>
</dbReference>
<protein>
    <submittedName>
        <fullName evidence="1">Uncharacterized protein</fullName>
    </submittedName>
</protein>
<dbReference type="GeneID" id="95522835"/>
<accession>A0A2Z5JK62</accession>
<dbReference type="Proteomes" id="UP000252698">
    <property type="component" value="Chromosome"/>
</dbReference>
<dbReference type="EMBL" id="CP027306">
    <property type="protein sequence ID" value="AXE80673.1"/>
    <property type="molecule type" value="Genomic_DNA"/>
</dbReference>
<evidence type="ECO:0000313" key="2">
    <source>
        <dbReference type="Proteomes" id="UP000252698"/>
    </source>
</evidence>
<evidence type="ECO:0000313" key="1">
    <source>
        <dbReference type="EMBL" id="AXE80673.1"/>
    </source>
</evidence>
<name>A0A2Z5JK62_STRAR</name>
<gene>
    <name evidence="1" type="ORF">C5746_31050</name>
</gene>
<dbReference type="AlphaFoldDB" id="A0A2Z5JK62"/>
<organism evidence="1 2">
    <name type="scientific">Streptomyces atratus</name>
    <dbReference type="NCBI Taxonomy" id="1893"/>
    <lineage>
        <taxon>Bacteria</taxon>
        <taxon>Bacillati</taxon>
        <taxon>Actinomycetota</taxon>
        <taxon>Actinomycetes</taxon>
        <taxon>Kitasatosporales</taxon>
        <taxon>Streptomycetaceae</taxon>
        <taxon>Streptomyces</taxon>
    </lineage>
</organism>
<dbReference type="KEGG" id="sata:C5746_31050"/>
<sequence>MADDANPGGIFQSTDGVYLRYANQEIPRFRRDLTVKPDYVSLGSKIPLAIGNPEKCAQAKALEGQLEAYRASMRTRYETAITLLNNFSASLRDVEAKHKDAEDDSTSIGGALADEFSEILTPKGK</sequence>
<reference evidence="1 2" key="1">
    <citation type="journal article" date="2018" name="Front. Microbiol.">
        <title>Genome Sequencing of Streptomyces atratus SCSIOZH16 and Activation Production of Nocardamine via Metabolic Engineering.</title>
        <authorList>
            <person name="Li Y."/>
            <person name="Zhang C."/>
            <person name="Liu C."/>
            <person name="Ju J."/>
            <person name="Ma J."/>
        </authorList>
    </citation>
    <scope>NUCLEOTIDE SEQUENCE [LARGE SCALE GENOMIC DNA]</scope>
    <source>
        <strain evidence="1 2">SCSIO_ZH16</strain>
    </source>
</reference>
<proteinExistence type="predicted"/>